<dbReference type="OrthoDB" id="9792068at2"/>
<evidence type="ECO:0000256" key="2">
    <source>
        <dbReference type="ARBA" id="ARBA00009677"/>
    </source>
</evidence>
<evidence type="ECO:0000256" key="3">
    <source>
        <dbReference type="ARBA" id="ARBA00014376"/>
    </source>
</evidence>
<protein>
    <recommendedName>
        <fullName evidence="3 6">Flagellar basal body rod protein FlgB</fullName>
    </recommendedName>
</protein>
<dbReference type="EMBL" id="PDOD01000002">
    <property type="protein sequence ID" value="PYZ93152.1"/>
    <property type="molecule type" value="Genomic_DNA"/>
</dbReference>
<keyword evidence="8" id="KW-0969">Cilium</keyword>
<dbReference type="PANTHER" id="PTHR30435:SF19">
    <property type="entry name" value="FLAGELLAR BASAL-BODY ROD PROTEIN FLGG"/>
    <property type="match status" value="1"/>
</dbReference>
<keyword evidence="4 6" id="KW-0975">Bacterial flagellum</keyword>
<evidence type="ECO:0000313" key="9">
    <source>
        <dbReference type="Proteomes" id="UP000248214"/>
    </source>
</evidence>
<dbReference type="Pfam" id="PF00460">
    <property type="entry name" value="Flg_bb_rod"/>
    <property type="match status" value="1"/>
</dbReference>
<evidence type="ECO:0000256" key="1">
    <source>
        <dbReference type="ARBA" id="ARBA00004117"/>
    </source>
</evidence>
<keyword evidence="8" id="KW-0282">Flagellum</keyword>
<dbReference type="RefSeq" id="WP_110609182.1">
    <property type="nucleotide sequence ID" value="NZ_PDOD01000002.1"/>
</dbReference>
<reference evidence="8 9" key="1">
    <citation type="submission" date="2017-10" db="EMBL/GenBank/DDBJ databases">
        <title>Bacillus sp. nov., a halophilic bacterium isolated from a Keqin Lake.</title>
        <authorList>
            <person name="Wang H."/>
        </authorList>
    </citation>
    <scope>NUCLEOTIDE SEQUENCE [LARGE SCALE GENOMIC DNA]</scope>
    <source>
        <strain evidence="8 9">KQ-12</strain>
    </source>
</reference>
<proteinExistence type="inferred from homology"/>
<keyword evidence="9" id="KW-1185">Reference proteome</keyword>
<sequence>MNLINNSTNQLLETAVSSSMTRQNTISQNIANVDTPNYKAQKTVFSHELNRAQEGQRLNAHRRDDRHVEFGGRPSNDAATVMKRTNTAYNHNGNNVDIDHEMSEMAKNQIYYNTLVDRLNGRFNSVRTVLGQGR</sequence>
<dbReference type="InterPro" id="IPR001444">
    <property type="entry name" value="Flag_bb_rod_N"/>
</dbReference>
<comment type="subunit">
    <text evidence="6">The basal body constitutes a major portion of the flagellar organelle and consists of a number of rings mounted on a central rod.</text>
</comment>
<organism evidence="8 9">
    <name type="scientific">Salipaludibacillus keqinensis</name>
    <dbReference type="NCBI Taxonomy" id="2045207"/>
    <lineage>
        <taxon>Bacteria</taxon>
        <taxon>Bacillati</taxon>
        <taxon>Bacillota</taxon>
        <taxon>Bacilli</taxon>
        <taxon>Bacillales</taxon>
        <taxon>Bacillaceae</taxon>
    </lineage>
</organism>
<feature type="domain" description="Flagellar basal body rod protein N-terminal" evidence="7">
    <location>
        <begin position="17"/>
        <end position="39"/>
    </location>
</feature>
<comment type="caution">
    <text evidence="8">The sequence shown here is derived from an EMBL/GenBank/DDBJ whole genome shotgun (WGS) entry which is preliminary data.</text>
</comment>
<evidence type="ECO:0000256" key="4">
    <source>
        <dbReference type="ARBA" id="ARBA00023143"/>
    </source>
</evidence>
<accession>A0A323TCS8</accession>
<evidence type="ECO:0000259" key="7">
    <source>
        <dbReference type="Pfam" id="PF00460"/>
    </source>
</evidence>
<dbReference type="PIRSF" id="PIRSF002889">
    <property type="entry name" value="Rod_FlgB"/>
    <property type="match status" value="1"/>
</dbReference>
<dbReference type="Proteomes" id="UP000248214">
    <property type="component" value="Unassembled WGS sequence"/>
</dbReference>
<keyword evidence="8" id="KW-0966">Cell projection</keyword>
<dbReference type="PANTHER" id="PTHR30435">
    <property type="entry name" value="FLAGELLAR PROTEIN"/>
    <property type="match status" value="1"/>
</dbReference>
<dbReference type="GO" id="GO:0071978">
    <property type="term" value="P:bacterial-type flagellum-dependent swarming motility"/>
    <property type="evidence" value="ECO:0007669"/>
    <property type="project" value="TreeGrafter"/>
</dbReference>
<name>A0A323TCS8_9BACI</name>
<comment type="similarity">
    <text evidence="2 6">Belongs to the flagella basal body rod proteins family.</text>
</comment>
<evidence type="ECO:0000313" key="8">
    <source>
        <dbReference type="EMBL" id="PYZ93152.1"/>
    </source>
</evidence>
<dbReference type="GO" id="GO:0030694">
    <property type="term" value="C:bacterial-type flagellum basal body, rod"/>
    <property type="evidence" value="ECO:0007669"/>
    <property type="project" value="InterPro"/>
</dbReference>
<comment type="subcellular location">
    <subcellularLocation>
        <location evidence="1 6">Bacterial flagellum basal body</location>
    </subcellularLocation>
</comment>
<gene>
    <name evidence="8" type="ORF">CR194_08100</name>
</gene>
<dbReference type="AlphaFoldDB" id="A0A323TCS8"/>
<comment type="function">
    <text evidence="5 6">Structural component of flagellum, the bacterial motility apparatus. Part of the rod structure of flagellar basal body.</text>
</comment>
<dbReference type="InterPro" id="IPR006300">
    <property type="entry name" value="FlgB"/>
</dbReference>
<dbReference type="NCBIfam" id="TIGR01396">
    <property type="entry name" value="FlgB"/>
    <property type="match status" value="1"/>
</dbReference>
<evidence type="ECO:0000256" key="5">
    <source>
        <dbReference type="ARBA" id="ARBA00024934"/>
    </source>
</evidence>
<evidence type="ECO:0000256" key="6">
    <source>
        <dbReference type="PIRNR" id="PIRNR002889"/>
    </source>
</evidence>